<proteinExistence type="predicted"/>
<sequence>MPSTPPTVNWGALETPPFRIHRIQQYERYVKLRIDASIMSGVALTPSVAHINEKARKASTTLAINGITATQEMRRLKEKNLSRRARDQGTLIIANYGPIRMSDARLRVAKDDYNRQSQQEEEERRVRKKAVKDEMIYVRRWVMRVRGVVRESIQKLKVENIYLASSQTAWKGLKGRPRREWWTKTNRRLYLSSAKWMSKRYALHREMREDQGLLPHWKPPITMPLDYDGEVVQEAVDLLADEEQIRHEGKKVLSLESDGLEIVNDEEEISADDDDDDVLIGDVIEVCQTPFWVPKEEESS</sequence>
<gene>
    <name evidence="1" type="ORF">LCI18_003967</name>
</gene>
<reference evidence="1" key="1">
    <citation type="submission" date="2021-11" db="EMBL/GenBank/DDBJ databases">
        <title>Fusarium solani-melongenae Genome sequencing and assembly.</title>
        <authorList>
            <person name="Xie S."/>
            <person name="Huang L."/>
            <person name="Zhang X."/>
        </authorList>
    </citation>
    <scope>NUCLEOTIDE SEQUENCE</scope>
    <source>
        <strain evidence="1">CRI 24-3</strain>
    </source>
</reference>
<evidence type="ECO:0000313" key="2">
    <source>
        <dbReference type="Proteomes" id="UP000830768"/>
    </source>
</evidence>
<dbReference type="Proteomes" id="UP000830768">
    <property type="component" value="Chromosome 3"/>
</dbReference>
<dbReference type="EMBL" id="CP090032">
    <property type="protein sequence ID" value="UPK93032.1"/>
    <property type="molecule type" value="Genomic_DNA"/>
</dbReference>
<name>A0ACD3YVP4_FUSSC</name>
<organism evidence="1 2">
    <name type="scientific">Fusarium solani subsp. cucurbitae</name>
    <name type="common">Neocosmosporum cucurbitae</name>
    <dbReference type="NCBI Taxonomy" id="2747967"/>
    <lineage>
        <taxon>Eukaryota</taxon>
        <taxon>Fungi</taxon>
        <taxon>Dikarya</taxon>
        <taxon>Ascomycota</taxon>
        <taxon>Pezizomycotina</taxon>
        <taxon>Sordariomycetes</taxon>
        <taxon>Hypocreomycetidae</taxon>
        <taxon>Hypocreales</taxon>
        <taxon>Nectriaceae</taxon>
        <taxon>Fusarium</taxon>
        <taxon>Fusarium solani species complex</taxon>
    </lineage>
</organism>
<evidence type="ECO:0000313" key="1">
    <source>
        <dbReference type="EMBL" id="UPK93032.1"/>
    </source>
</evidence>
<keyword evidence="2" id="KW-1185">Reference proteome</keyword>
<accession>A0ACD3YVP4</accession>
<protein>
    <submittedName>
        <fullName evidence="1">Uncharacterized protein</fullName>
    </submittedName>
</protein>